<dbReference type="PANTHER" id="PTHR13246">
    <property type="entry name" value="ENDO BETA N-ACETYLGLUCOSAMINIDASE"/>
    <property type="match status" value="1"/>
</dbReference>
<dbReference type="Gene3D" id="3.20.20.80">
    <property type="entry name" value="Glycosidases"/>
    <property type="match status" value="1"/>
</dbReference>
<dbReference type="PANTHER" id="PTHR13246:SF1">
    <property type="entry name" value="CYTOSOLIC ENDO-BETA-N-ACETYLGLUCOSAMINIDASE"/>
    <property type="match status" value="1"/>
</dbReference>
<evidence type="ECO:0000313" key="3">
    <source>
        <dbReference type="Proteomes" id="UP000799770"/>
    </source>
</evidence>
<dbReference type="OrthoDB" id="284473at2759"/>
<dbReference type="GO" id="GO:0033925">
    <property type="term" value="F:mannosyl-glycoprotein endo-beta-N-acetylglucosaminidase activity"/>
    <property type="evidence" value="ECO:0007669"/>
    <property type="project" value="UniProtKB-EC"/>
</dbReference>
<accession>A0A6A5ZJG8</accession>
<dbReference type="Pfam" id="PF03644">
    <property type="entry name" value="Glyco_hydro_85"/>
    <property type="match status" value="1"/>
</dbReference>
<organism evidence="2 3">
    <name type="scientific">Lophiotrema nucula</name>
    <dbReference type="NCBI Taxonomy" id="690887"/>
    <lineage>
        <taxon>Eukaryota</taxon>
        <taxon>Fungi</taxon>
        <taxon>Dikarya</taxon>
        <taxon>Ascomycota</taxon>
        <taxon>Pezizomycotina</taxon>
        <taxon>Dothideomycetes</taxon>
        <taxon>Pleosporomycetidae</taxon>
        <taxon>Pleosporales</taxon>
        <taxon>Lophiotremataceae</taxon>
        <taxon>Lophiotrema</taxon>
    </lineage>
</organism>
<evidence type="ECO:0000313" key="2">
    <source>
        <dbReference type="EMBL" id="KAF2119007.1"/>
    </source>
</evidence>
<proteinExistence type="predicted"/>
<dbReference type="InterPro" id="IPR032979">
    <property type="entry name" value="ENGase"/>
</dbReference>
<dbReference type="Proteomes" id="UP000799770">
    <property type="component" value="Unassembled WGS sequence"/>
</dbReference>
<keyword evidence="2" id="KW-0378">Hydrolase</keyword>
<evidence type="ECO:0000259" key="1">
    <source>
        <dbReference type="Pfam" id="PF03644"/>
    </source>
</evidence>
<dbReference type="AlphaFoldDB" id="A0A6A5ZJG8"/>
<dbReference type="GO" id="GO:0005829">
    <property type="term" value="C:cytosol"/>
    <property type="evidence" value="ECO:0007669"/>
    <property type="project" value="UniProtKB-SubCell"/>
</dbReference>
<feature type="domain" description="Cytosolic endo-beta-N-acetylglucosaminidase TIM barrel" evidence="1">
    <location>
        <begin position="110"/>
        <end position="421"/>
    </location>
</feature>
<dbReference type="EMBL" id="ML977316">
    <property type="protein sequence ID" value="KAF2119007.1"/>
    <property type="molecule type" value="Genomic_DNA"/>
</dbReference>
<protein>
    <submittedName>
        <fullName evidence="2">Glycosyl hydrolase family 85-domain-containing protein</fullName>
    </submittedName>
</protein>
<keyword evidence="3" id="KW-1185">Reference proteome</keyword>
<sequence length="714" mass="80391">MLNSFGWKDILRPIRDGYKHLFPSPDTGPTPEERARQRELDRLKGFCYFDTFDQLDRWTEAEADPIQRSNTPLMVRPPSRVPIGKNKANILICHDSSGNYHDYENVRSIGVDEESYSCEYLQFVDTFIYFSHKLVCIPPPPWTNTLHRNGVKSLGTLLIEPQTKDSERLLQHIASSGGASKRLNFPLAKKLAAIAKHYGFDGWLVNIEKPFPSETWDTHVLGAFLEELRNNLGPSKDLIWYDALTIANKINYQNTLNQQNILFAKACGSILTNYCWTEAEARSSRKLAQPTDLPLEKVFFGIDVWAQNPSSITHPRVTYPEKGGGGTNTGIAVNKLAEVGLSAGVFAPAWSFEHFPGQGRGVEQVVWDGIALPEGLRCSCGITTQRHPPNRGSPMAQSATEFPAGSESFFYTDFSRAFAQHTEERGKILYEGKSLHSQLSAQSVLPYLARISTAEDQVESGINILSQRLEDSEEGTQLVIEVRAAVYLKHDHNEIYERWLPLFNLNMVSGPLQCRFVSRCLPSKGPWPSPKFYLKYESDIQFLDIPQGEDYTVKDVVIRYNPEGGRLQEIGVYLSAPHLGTDVARLVVFKEILIQACPSSSKAERQCSVENLKLERRGEDETKHWRLCWSYTHDKEQSQLGIPYSEMTGPFSHFRISLNGVEVGRSYALEYVVTEKLLRGVKNQDEGSMEVSIAGLAFDGTVLARCKVELELAI</sequence>
<gene>
    <name evidence="2" type="ORF">BDV96DRAFT_568909</name>
</gene>
<name>A0A6A5ZJG8_9PLEO</name>
<reference evidence="2" key="1">
    <citation type="journal article" date="2020" name="Stud. Mycol.">
        <title>101 Dothideomycetes genomes: a test case for predicting lifestyles and emergence of pathogens.</title>
        <authorList>
            <person name="Haridas S."/>
            <person name="Albert R."/>
            <person name="Binder M."/>
            <person name="Bloem J."/>
            <person name="Labutti K."/>
            <person name="Salamov A."/>
            <person name="Andreopoulos B."/>
            <person name="Baker S."/>
            <person name="Barry K."/>
            <person name="Bills G."/>
            <person name="Bluhm B."/>
            <person name="Cannon C."/>
            <person name="Castanera R."/>
            <person name="Culley D."/>
            <person name="Daum C."/>
            <person name="Ezra D."/>
            <person name="Gonzalez J."/>
            <person name="Henrissat B."/>
            <person name="Kuo A."/>
            <person name="Liang C."/>
            <person name="Lipzen A."/>
            <person name="Lutzoni F."/>
            <person name="Magnuson J."/>
            <person name="Mondo S."/>
            <person name="Nolan M."/>
            <person name="Ohm R."/>
            <person name="Pangilinan J."/>
            <person name="Park H.-J."/>
            <person name="Ramirez L."/>
            <person name="Alfaro M."/>
            <person name="Sun H."/>
            <person name="Tritt A."/>
            <person name="Yoshinaga Y."/>
            <person name="Zwiers L.-H."/>
            <person name="Turgeon B."/>
            <person name="Goodwin S."/>
            <person name="Spatafora J."/>
            <person name="Crous P."/>
            <person name="Grigoriev I."/>
        </authorList>
    </citation>
    <scope>NUCLEOTIDE SEQUENCE</scope>
    <source>
        <strain evidence="2">CBS 627.86</strain>
    </source>
</reference>
<dbReference type="InterPro" id="IPR005201">
    <property type="entry name" value="TIM_ENGase"/>
</dbReference>